<evidence type="ECO:0000256" key="1">
    <source>
        <dbReference type="SAM" id="Phobius"/>
    </source>
</evidence>
<keyword evidence="1" id="KW-0472">Membrane</keyword>
<keyword evidence="9" id="KW-1185">Reference proteome</keyword>
<keyword evidence="1" id="KW-1133">Transmembrane helix</keyword>
<evidence type="ECO:0000313" key="8">
    <source>
        <dbReference type="Proteomes" id="UP000266922"/>
    </source>
</evidence>
<keyword evidence="1" id="KW-0812">Transmembrane</keyword>
<dbReference type="Proteomes" id="UP000773850">
    <property type="component" value="Unassembled WGS sequence"/>
</dbReference>
<evidence type="ECO:0000313" key="9">
    <source>
        <dbReference type="Proteomes" id="UP000773850"/>
    </source>
</evidence>
<reference evidence="6 7" key="1">
    <citation type="submission" date="2016-01" db="EMBL/GenBank/DDBJ databases">
        <title>Draft Genome Sequences of Seven Thermophilic Sporeformers Isolated from Foods.</title>
        <authorList>
            <person name="Berendsen E.M."/>
            <person name="Wells-Bennik M.H."/>
            <person name="Krawcyk A.O."/>
            <person name="De Jong A."/>
            <person name="Holsappel S."/>
            <person name="Eijlander R.T."/>
            <person name="Kuipers O.P."/>
        </authorList>
    </citation>
    <scope>NUCLEOTIDE SEQUENCE [LARGE SCALE GENOMIC DNA]</scope>
    <source>
        <strain evidence="3 6">B4109</strain>
        <strain evidence="4 7">B4114</strain>
    </source>
</reference>
<evidence type="ECO:0000313" key="6">
    <source>
        <dbReference type="Proteomes" id="UP000075424"/>
    </source>
</evidence>
<dbReference type="OrthoDB" id="2851062at2"/>
<dbReference type="RefSeq" id="WP_049624996.1">
    <property type="nucleotide sequence ID" value="NZ_CBCSGJ010000018.1"/>
</dbReference>
<dbReference type="EMBL" id="RCTJ01000016">
    <property type="protein sequence ID" value="RLQ14266.1"/>
    <property type="molecule type" value="Genomic_DNA"/>
</dbReference>
<dbReference type="EMBL" id="LQYV01000154">
    <property type="protein sequence ID" value="KYD19535.1"/>
    <property type="molecule type" value="Genomic_DNA"/>
</dbReference>
<reference evidence="2 9" key="2">
    <citation type="submission" date="2016-03" db="EMBL/GenBank/DDBJ databases">
        <title>Spore heat resistance.</title>
        <authorList>
            <person name="Boekhorst J."/>
            <person name="Berendsen E.M."/>
            <person name="Wells-Bennik M.H."/>
            <person name="Kuipers O.P."/>
        </authorList>
    </citation>
    <scope>NUCLEOTIDE SEQUENCE [LARGE SCALE GENOMIC DNA]</scope>
    <source>
        <strain evidence="2 9">GS8</strain>
    </source>
</reference>
<evidence type="ECO:0000313" key="5">
    <source>
        <dbReference type="EMBL" id="RLQ14266.1"/>
    </source>
</evidence>
<evidence type="ECO:0000313" key="7">
    <source>
        <dbReference type="Proteomes" id="UP000075517"/>
    </source>
</evidence>
<accession>A0A150NCI2</accession>
<sequence>MLLMAVTVIVFSVSFLLMPKRLSGLEMYTTSLFAVFFGLSTDLFLDVKYHLYGYFDVGVDGLAYVFIVFIYVTVNLLVFKRIPDTSSDLGAGRLYRRMVALFLFV</sequence>
<dbReference type="Proteomes" id="UP000075424">
    <property type="component" value="Unassembled WGS sequence"/>
</dbReference>
<feature type="transmembrane region" description="Helical" evidence="1">
    <location>
        <begin position="61"/>
        <end position="79"/>
    </location>
</feature>
<dbReference type="Proteomes" id="UP000075517">
    <property type="component" value="Unassembled WGS sequence"/>
</dbReference>
<dbReference type="Proteomes" id="UP000266922">
    <property type="component" value="Unassembled WGS sequence"/>
</dbReference>
<dbReference type="GeneID" id="89611788"/>
<dbReference type="EMBL" id="LUCS01000028">
    <property type="protein sequence ID" value="KAF6509848.1"/>
    <property type="molecule type" value="Genomic_DNA"/>
</dbReference>
<name>A0A150NCI2_GEOSE</name>
<organism evidence="4 7">
    <name type="scientific">Geobacillus stearothermophilus</name>
    <name type="common">Bacillus stearothermophilus</name>
    <dbReference type="NCBI Taxonomy" id="1422"/>
    <lineage>
        <taxon>Bacteria</taxon>
        <taxon>Bacillati</taxon>
        <taxon>Bacillota</taxon>
        <taxon>Bacilli</taxon>
        <taxon>Bacillales</taxon>
        <taxon>Anoxybacillaceae</taxon>
        <taxon>Geobacillus</taxon>
    </lineage>
</organism>
<dbReference type="PATRIC" id="fig|1422.17.peg.2753"/>
<evidence type="ECO:0000313" key="2">
    <source>
        <dbReference type="EMBL" id="KAF6509848.1"/>
    </source>
</evidence>
<reference evidence="5 8" key="3">
    <citation type="submission" date="2018-10" db="EMBL/GenBank/DDBJ databases">
        <title>Geobacillus stearothermophilus in processing lines of powdered infant formula.</title>
        <authorList>
            <person name="Rhee M.S."/>
            <person name="Choi I.-G."/>
            <person name="Cho T.J."/>
            <person name="Park B."/>
        </authorList>
    </citation>
    <scope>NUCLEOTIDE SEQUENCE [LARGE SCALE GENOMIC DNA]</scope>
    <source>
        <strain evidence="5 8">FHS-PPGT130</strain>
    </source>
</reference>
<dbReference type="AlphaFoldDB" id="A0A150NCI2"/>
<proteinExistence type="predicted"/>
<evidence type="ECO:0000313" key="3">
    <source>
        <dbReference type="EMBL" id="KYD19535.1"/>
    </source>
</evidence>
<protein>
    <submittedName>
        <fullName evidence="4">Uncharacterized protein</fullName>
    </submittedName>
</protein>
<dbReference type="EMBL" id="LQYY01000052">
    <property type="protein sequence ID" value="KYD34418.1"/>
    <property type="molecule type" value="Genomic_DNA"/>
</dbReference>
<evidence type="ECO:0000313" key="4">
    <source>
        <dbReference type="EMBL" id="KYD34418.1"/>
    </source>
</evidence>
<comment type="caution">
    <text evidence="4">The sequence shown here is derived from an EMBL/GenBank/DDBJ whole genome shotgun (WGS) entry which is preliminary data.</text>
</comment>
<gene>
    <name evidence="3" type="ORF">B4109_1842</name>
    <name evidence="4" type="ORF">B4114_1923</name>
    <name evidence="5" type="ORF">D9548_06550</name>
    <name evidence="2" type="ORF">GS8_2005</name>
</gene>